<dbReference type="EMBL" id="JAULSC010000010">
    <property type="protein sequence ID" value="MDO3396328.1"/>
    <property type="molecule type" value="Genomic_DNA"/>
</dbReference>
<dbReference type="InterPro" id="IPR036291">
    <property type="entry name" value="NAD(P)-bd_dom_sf"/>
</dbReference>
<organism evidence="1 2">
    <name type="scientific">Nocardioides cremeus</name>
    <dbReference type="NCBI Taxonomy" id="3058044"/>
    <lineage>
        <taxon>Bacteria</taxon>
        <taxon>Bacillati</taxon>
        <taxon>Actinomycetota</taxon>
        <taxon>Actinomycetes</taxon>
        <taxon>Propionibacteriales</taxon>
        <taxon>Nocardioidaceae</taxon>
        <taxon>Nocardioides</taxon>
    </lineage>
</organism>
<dbReference type="RefSeq" id="WP_302708312.1">
    <property type="nucleotide sequence ID" value="NZ_JAULSC010000010.1"/>
</dbReference>
<reference evidence="1" key="1">
    <citation type="submission" date="2023-06" db="EMBL/GenBank/DDBJ databases">
        <title>Genome sequence of Nocardioides sp. SOB44.</title>
        <authorList>
            <person name="Zhang G."/>
        </authorList>
    </citation>
    <scope>NUCLEOTIDE SEQUENCE</scope>
    <source>
        <strain evidence="1">SOB44</strain>
    </source>
</reference>
<evidence type="ECO:0000313" key="2">
    <source>
        <dbReference type="Proteomes" id="UP001168363"/>
    </source>
</evidence>
<dbReference type="Gene3D" id="3.40.50.720">
    <property type="entry name" value="NAD(P)-binding Rossmann-like Domain"/>
    <property type="match status" value="1"/>
</dbReference>
<dbReference type="SUPFAM" id="SSF51735">
    <property type="entry name" value="NAD(P)-binding Rossmann-fold domains"/>
    <property type="match status" value="1"/>
</dbReference>
<dbReference type="Gene3D" id="3.90.25.10">
    <property type="entry name" value="UDP-galactose 4-epimerase, domain 1"/>
    <property type="match status" value="1"/>
</dbReference>
<dbReference type="Proteomes" id="UP001168363">
    <property type="component" value="Unassembled WGS sequence"/>
</dbReference>
<name>A0ABT8TT42_9ACTN</name>
<protein>
    <submittedName>
        <fullName evidence="1">Uncharacterized protein</fullName>
    </submittedName>
</protein>
<proteinExistence type="predicted"/>
<gene>
    <name evidence="1" type="ORF">QWJ41_11405</name>
</gene>
<sequence length="88" mass="9787">MPTNLDGPGAPTGSHVLPALIRRYDVTQVRLDGATEWDTSKPDGTPQELLDVTTLRQAGWEARIGLREGLELTVEWYRDNADRLREAG</sequence>
<accession>A0ABT8TT42</accession>
<evidence type="ECO:0000313" key="1">
    <source>
        <dbReference type="EMBL" id="MDO3396328.1"/>
    </source>
</evidence>
<comment type="caution">
    <text evidence="1">The sequence shown here is derived from an EMBL/GenBank/DDBJ whole genome shotgun (WGS) entry which is preliminary data.</text>
</comment>
<keyword evidence="2" id="KW-1185">Reference proteome</keyword>